<dbReference type="Proteomes" id="UP001180825">
    <property type="component" value="Unassembled WGS sequence"/>
</dbReference>
<reference evidence="5 6" key="1">
    <citation type="submission" date="2023-07" db="EMBL/GenBank/DDBJ databases">
        <title>Sorghum-associated microbial communities from plants grown in Nebraska, USA.</title>
        <authorList>
            <person name="Schachtman D."/>
        </authorList>
    </citation>
    <scope>NUCLEOTIDE SEQUENCE [LARGE SCALE GENOMIC DNA]</scope>
    <source>
        <strain evidence="5 6">BE316</strain>
    </source>
</reference>
<gene>
    <name evidence="5" type="ORF">J2X21_003497</name>
</gene>
<evidence type="ECO:0000259" key="4">
    <source>
        <dbReference type="PROSITE" id="PS50932"/>
    </source>
</evidence>
<dbReference type="CDD" id="cd01545">
    <property type="entry name" value="PBP1_SalR"/>
    <property type="match status" value="1"/>
</dbReference>
<dbReference type="InterPro" id="IPR028082">
    <property type="entry name" value="Peripla_BP_I"/>
</dbReference>
<dbReference type="PANTHER" id="PTHR30146">
    <property type="entry name" value="LACI-RELATED TRANSCRIPTIONAL REPRESSOR"/>
    <property type="match status" value="1"/>
</dbReference>
<keyword evidence="3" id="KW-0804">Transcription</keyword>
<keyword evidence="2" id="KW-0238">DNA-binding</keyword>
<dbReference type="CDD" id="cd01392">
    <property type="entry name" value="HTH_LacI"/>
    <property type="match status" value="1"/>
</dbReference>
<proteinExistence type="predicted"/>
<dbReference type="SUPFAM" id="SSF47413">
    <property type="entry name" value="lambda repressor-like DNA-binding domains"/>
    <property type="match status" value="1"/>
</dbReference>
<dbReference type="EMBL" id="JAVDXV010000007">
    <property type="protein sequence ID" value="MDR7334341.1"/>
    <property type="molecule type" value="Genomic_DNA"/>
</dbReference>
<keyword evidence="1" id="KW-0805">Transcription regulation</keyword>
<dbReference type="InterPro" id="IPR046335">
    <property type="entry name" value="LacI/GalR-like_sensor"/>
</dbReference>
<dbReference type="PROSITE" id="PS50932">
    <property type="entry name" value="HTH_LACI_2"/>
    <property type="match status" value="1"/>
</dbReference>
<name>A0ABU2AAV4_9BURK</name>
<dbReference type="PRINTS" id="PR00036">
    <property type="entry name" value="HTHLACI"/>
</dbReference>
<sequence>MNQPLRQRRRTKLATIADVADMAGVSPMTVSRVVNGEANVRPETRDKVRAAVAALNYQAHPSSRRVENTDAISIGMVYHDPSVGYLNDFLIGLLNKASLRHVQLDVQRCETRDDEEAMVGTMLASGLDGLILAPPFCDAERLLEMVTNSATLAVAVSSGRPHERVSAVGIDDYRAAYDMTRHLLQLGHPRLGFILGDKHQHCSQRRLAGFHAAVRDAGLDPARMALMAQGDFSYRSGLDAAEELLSADVRPTAIFASNDDMAAATVAIAHRKGLDVPSDLTVVGFDDAPLATTIWPELTTVRQPITQMAGAAVDLLVRHIRARRADEPLPCEHVLMGYELVRRQSDAAPRSRPPLRLSALG</sequence>
<dbReference type="PANTHER" id="PTHR30146:SF153">
    <property type="entry name" value="LACTOSE OPERON REPRESSOR"/>
    <property type="match status" value="1"/>
</dbReference>
<dbReference type="SMART" id="SM00354">
    <property type="entry name" value="HTH_LACI"/>
    <property type="match status" value="1"/>
</dbReference>
<dbReference type="InterPro" id="IPR000843">
    <property type="entry name" value="HTH_LacI"/>
</dbReference>
<dbReference type="Gene3D" id="1.10.260.40">
    <property type="entry name" value="lambda repressor-like DNA-binding domains"/>
    <property type="match status" value="1"/>
</dbReference>
<keyword evidence="6" id="KW-1185">Reference proteome</keyword>
<accession>A0ABU2AAV4</accession>
<evidence type="ECO:0000256" key="3">
    <source>
        <dbReference type="ARBA" id="ARBA00023163"/>
    </source>
</evidence>
<dbReference type="SUPFAM" id="SSF53822">
    <property type="entry name" value="Periplasmic binding protein-like I"/>
    <property type="match status" value="1"/>
</dbReference>
<evidence type="ECO:0000313" key="5">
    <source>
        <dbReference type="EMBL" id="MDR7334341.1"/>
    </source>
</evidence>
<dbReference type="PROSITE" id="PS00356">
    <property type="entry name" value="HTH_LACI_1"/>
    <property type="match status" value="1"/>
</dbReference>
<protein>
    <submittedName>
        <fullName evidence="5">LacI family transcriptional regulator</fullName>
    </submittedName>
</protein>
<dbReference type="Gene3D" id="3.40.50.2300">
    <property type="match status" value="2"/>
</dbReference>
<organism evidence="5 6">
    <name type="scientific">Roseateles asaccharophilus</name>
    <dbReference type="NCBI Taxonomy" id="582607"/>
    <lineage>
        <taxon>Bacteria</taxon>
        <taxon>Pseudomonadati</taxon>
        <taxon>Pseudomonadota</taxon>
        <taxon>Betaproteobacteria</taxon>
        <taxon>Burkholderiales</taxon>
        <taxon>Sphaerotilaceae</taxon>
        <taxon>Roseateles</taxon>
    </lineage>
</organism>
<evidence type="ECO:0000256" key="1">
    <source>
        <dbReference type="ARBA" id="ARBA00023015"/>
    </source>
</evidence>
<dbReference type="Pfam" id="PF00356">
    <property type="entry name" value="LacI"/>
    <property type="match status" value="1"/>
</dbReference>
<evidence type="ECO:0000313" key="6">
    <source>
        <dbReference type="Proteomes" id="UP001180825"/>
    </source>
</evidence>
<dbReference type="Pfam" id="PF13377">
    <property type="entry name" value="Peripla_BP_3"/>
    <property type="match status" value="1"/>
</dbReference>
<feature type="domain" description="HTH lacI-type" evidence="4">
    <location>
        <begin position="14"/>
        <end position="68"/>
    </location>
</feature>
<dbReference type="InterPro" id="IPR010982">
    <property type="entry name" value="Lambda_DNA-bd_dom_sf"/>
</dbReference>
<comment type="caution">
    <text evidence="5">The sequence shown here is derived from an EMBL/GenBank/DDBJ whole genome shotgun (WGS) entry which is preliminary data.</text>
</comment>
<dbReference type="RefSeq" id="WP_310330696.1">
    <property type="nucleotide sequence ID" value="NZ_JAVDXV010000007.1"/>
</dbReference>
<evidence type="ECO:0000256" key="2">
    <source>
        <dbReference type="ARBA" id="ARBA00023125"/>
    </source>
</evidence>